<dbReference type="InterPro" id="IPR003591">
    <property type="entry name" value="Leu-rich_rpt_typical-subtyp"/>
</dbReference>
<evidence type="ECO:0000313" key="5">
    <source>
        <dbReference type="EMBL" id="KAK8032841.1"/>
    </source>
</evidence>
<dbReference type="Gene3D" id="3.80.10.10">
    <property type="entry name" value="Ribonuclease Inhibitor"/>
    <property type="match status" value="2"/>
</dbReference>
<dbReference type="Pfam" id="PF01302">
    <property type="entry name" value="CAP_GLY"/>
    <property type="match status" value="1"/>
</dbReference>
<feature type="domain" description="CAP-Gly" evidence="4">
    <location>
        <begin position="361"/>
        <end position="407"/>
    </location>
</feature>
<dbReference type="SUPFAM" id="SSF52058">
    <property type="entry name" value="L domain-like"/>
    <property type="match status" value="1"/>
</dbReference>
<organism evidence="5 6">
    <name type="scientific">Apiospora marii</name>
    <dbReference type="NCBI Taxonomy" id="335849"/>
    <lineage>
        <taxon>Eukaryota</taxon>
        <taxon>Fungi</taxon>
        <taxon>Dikarya</taxon>
        <taxon>Ascomycota</taxon>
        <taxon>Pezizomycotina</taxon>
        <taxon>Sordariomycetes</taxon>
        <taxon>Xylariomycetidae</taxon>
        <taxon>Amphisphaeriales</taxon>
        <taxon>Apiosporaceae</taxon>
        <taxon>Apiospora</taxon>
    </lineage>
</organism>
<evidence type="ECO:0000256" key="3">
    <source>
        <dbReference type="SAM" id="MobiDB-lite"/>
    </source>
</evidence>
<keyword evidence="1" id="KW-0433">Leucine-rich repeat</keyword>
<reference evidence="5 6" key="1">
    <citation type="submission" date="2023-01" db="EMBL/GenBank/DDBJ databases">
        <title>Analysis of 21 Apiospora genomes using comparative genomics revels a genus with tremendous synthesis potential of carbohydrate active enzymes and secondary metabolites.</title>
        <authorList>
            <person name="Sorensen T."/>
        </authorList>
    </citation>
    <scope>NUCLEOTIDE SEQUENCE [LARGE SCALE GENOMIC DNA]</scope>
    <source>
        <strain evidence="5 6">CBS 20057</strain>
    </source>
</reference>
<dbReference type="InterPro" id="IPR032675">
    <property type="entry name" value="LRR_dom_sf"/>
</dbReference>
<gene>
    <name evidence="5" type="ORF">PG991_002239</name>
</gene>
<accession>A0ABR1SG36</accession>
<evidence type="ECO:0000256" key="2">
    <source>
        <dbReference type="ARBA" id="ARBA00022737"/>
    </source>
</evidence>
<dbReference type="SMART" id="SM01052">
    <property type="entry name" value="CAP_GLY"/>
    <property type="match status" value="1"/>
</dbReference>
<dbReference type="Proteomes" id="UP001396898">
    <property type="component" value="Unassembled WGS sequence"/>
</dbReference>
<dbReference type="Gene3D" id="2.30.30.190">
    <property type="entry name" value="CAP Gly-rich-like domain"/>
    <property type="match status" value="1"/>
</dbReference>
<evidence type="ECO:0000256" key="1">
    <source>
        <dbReference type="ARBA" id="ARBA00022614"/>
    </source>
</evidence>
<dbReference type="InterPro" id="IPR000938">
    <property type="entry name" value="CAP-Gly_domain"/>
</dbReference>
<evidence type="ECO:0000259" key="4">
    <source>
        <dbReference type="PROSITE" id="PS50245"/>
    </source>
</evidence>
<dbReference type="Pfam" id="PF01575">
    <property type="entry name" value="MaoC_dehydratas"/>
    <property type="match status" value="1"/>
</dbReference>
<dbReference type="Gene3D" id="3.10.129.10">
    <property type="entry name" value="Hotdog Thioesterase"/>
    <property type="match status" value="2"/>
</dbReference>
<dbReference type="EMBL" id="JAQQWI010000006">
    <property type="protein sequence ID" value="KAK8032841.1"/>
    <property type="molecule type" value="Genomic_DNA"/>
</dbReference>
<dbReference type="InterPro" id="IPR054357">
    <property type="entry name" value="MFE-2_N"/>
</dbReference>
<keyword evidence="6" id="KW-1185">Reference proteome</keyword>
<dbReference type="Pfam" id="PF22622">
    <property type="entry name" value="MFE-2_hydrat-2_N"/>
    <property type="match status" value="1"/>
</dbReference>
<dbReference type="SUPFAM" id="SSF74924">
    <property type="entry name" value="Cap-Gly domain"/>
    <property type="match status" value="1"/>
</dbReference>
<dbReference type="PANTHER" id="PTHR13078:SF57">
    <property type="entry name" value="DEHYDRATASE, PUTATIVE (AFU_ORTHOLOGUE AFUA_5G00640)-RELATED"/>
    <property type="match status" value="1"/>
</dbReference>
<dbReference type="PROSITE" id="PS50245">
    <property type="entry name" value="CAP_GLY_2"/>
    <property type="match status" value="1"/>
</dbReference>
<comment type="caution">
    <text evidence="5">The sequence shown here is derived from an EMBL/GenBank/DDBJ whole genome shotgun (WGS) entry which is preliminary data.</text>
</comment>
<keyword evidence="2" id="KW-0677">Repeat</keyword>
<feature type="region of interest" description="Disordered" evidence="3">
    <location>
        <begin position="851"/>
        <end position="896"/>
    </location>
</feature>
<dbReference type="CDD" id="cd03448">
    <property type="entry name" value="HDE_HSD"/>
    <property type="match status" value="1"/>
</dbReference>
<protein>
    <recommendedName>
        <fullName evidence="4">CAP-Gly domain-containing protein</fullName>
    </recommendedName>
</protein>
<name>A0ABR1SG36_9PEZI</name>
<evidence type="ECO:0000313" key="6">
    <source>
        <dbReference type="Proteomes" id="UP001396898"/>
    </source>
</evidence>
<sequence>MSGPGAGFEYPAKEVSWLKRDALLFAASIGCTSDELQFLYELDPNFSVFPTYPVVLPFKNDAQEVIDFYAAQKAEKIPGVPEFDARRVVDGQRLVQFLKPLPPTSAGKKFEIRTKVLGVYDKGRPGTVVETQTDLVEAGSGEVYSRAIGSAFYVAQGNWGGPKGPATENFPPPKGKKPDAVFEDQTTQQTALLYRLNGDYNPLHAHPEPGKKMGFGGAIIHGLYSFNSSCHGLLQKLGGSDPKNIKEFQARFASPVKPGDKLVTNAWRTGEMKGDWEEIRFVTSVEGGKVCLSNGRALMKVVGEAKSKLLAFAPLTNNIVHGTVHNDLKLRLPSLKIMAPKAKVGDRLSYDGAICTARYIGEVAGTTGNWIGVEWDDASRGKHDGSHKGQRYFTCKSKSPTAASFVRPTRTAEAPRSFVAALKEKYTAEIATGGIEIRFSGKLAEEVGFEKIRRKQADLAELKHAILDGTRIARAYDDEEGDERIGETCPKIINLELSRNLFAHLGTVVGICSELPNLRNLRLNGNRFQDVFQDEGLQDAEKVFANVVELALEENLMSWNEICHVATKFPALANLSVDLNQLSTLPAVPFKSLSTTLVSLNLEFNEFTSFADIASLSELKSLRNLHLKGNNISAITSNASDPAPVLSSSVRFLDISYNQASNWTFIDDLSATFPGLTSLRFAHNPIYENPDPELSAQSKSVGEDAYMITVGRIAQLEKLNFGNITQTDRQNAEMFYLSRIGKHLAAVPPSQEAEVIKYHKRYEALCELYGAPVVNRTKEINPAFLEARLITVQFVYHAPRGDNETPISEKASKIPKSYDIYRVKGIAGKLFGQKPLDLRLVWETGEWDPVAGFDDEVDVDDDDSGGEENDVEEEKEEAAAEANAGDGTSQTERKVGKWVKREVELRDGPRQLGFCVDGLEAKVRVEVR</sequence>
<dbReference type="PROSITE" id="PS00845">
    <property type="entry name" value="CAP_GLY_1"/>
    <property type="match status" value="1"/>
</dbReference>
<dbReference type="InterPro" id="IPR029069">
    <property type="entry name" value="HotDog_dom_sf"/>
</dbReference>
<dbReference type="SMART" id="SM00369">
    <property type="entry name" value="LRR_TYP"/>
    <property type="match status" value="3"/>
</dbReference>
<dbReference type="PANTHER" id="PTHR13078">
    <property type="entry name" value="PEROXISOMAL MULTIFUNCTIONAL ENZYME TYPE 2-RELATED"/>
    <property type="match status" value="1"/>
</dbReference>
<dbReference type="InterPro" id="IPR036859">
    <property type="entry name" value="CAP-Gly_dom_sf"/>
</dbReference>
<proteinExistence type="predicted"/>
<feature type="compositionally biased region" description="Acidic residues" evidence="3">
    <location>
        <begin position="853"/>
        <end position="876"/>
    </location>
</feature>
<dbReference type="InterPro" id="IPR002539">
    <property type="entry name" value="MaoC-like_dom"/>
</dbReference>
<dbReference type="SUPFAM" id="SSF54637">
    <property type="entry name" value="Thioesterase/thiol ester dehydrase-isomerase"/>
    <property type="match status" value="2"/>
</dbReference>